<evidence type="ECO:0000256" key="4">
    <source>
        <dbReference type="ARBA" id="ARBA00023004"/>
    </source>
</evidence>
<keyword evidence="2" id="KW-0949">S-adenosyl-L-methionine</keyword>
<dbReference type="InterPro" id="IPR058240">
    <property type="entry name" value="rSAM_sf"/>
</dbReference>
<evidence type="ECO:0000256" key="1">
    <source>
        <dbReference type="ARBA" id="ARBA00001966"/>
    </source>
</evidence>
<keyword evidence="3" id="KW-0479">Metal-binding</keyword>
<comment type="caution">
    <text evidence="8">The sequence shown here is derived from an EMBL/GenBank/DDBJ whole genome shotgun (WGS) entry which is preliminary data.</text>
</comment>
<feature type="domain" description="B12-binding" evidence="6">
    <location>
        <begin position="17"/>
        <end position="155"/>
    </location>
</feature>
<protein>
    <submittedName>
        <fullName evidence="8">Radical SAM superfamily enzyme YgiQ, UPF0313 family</fullName>
    </submittedName>
</protein>
<dbReference type="PANTHER" id="PTHR43409:SF16">
    <property type="entry name" value="SLR0320 PROTEIN"/>
    <property type="match status" value="1"/>
</dbReference>
<dbReference type="PANTHER" id="PTHR43409">
    <property type="entry name" value="ANAEROBIC MAGNESIUM-PROTOPORPHYRIN IX MONOMETHYL ESTER CYCLASE-RELATED"/>
    <property type="match status" value="1"/>
</dbReference>
<dbReference type="InterPro" id="IPR006158">
    <property type="entry name" value="Cobalamin-bd"/>
</dbReference>
<evidence type="ECO:0000256" key="2">
    <source>
        <dbReference type="ARBA" id="ARBA00022691"/>
    </source>
</evidence>
<dbReference type="PROSITE" id="PS51332">
    <property type="entry name" value="B12_BINDING"/>
    <property type="match status" value="1"/>
</dbReference>
<dbReference type="SFLD" id="SFLDG01123">
    <property type="entry name" value="methyltransferase_(Class_B)"/>
    <property type="match status" value="1"/>
</dbReference>
<evidence type="ECO:0000259" key="7">
    <source>
        <dbReference type="PROSITE" id="PS51918"/>
    </source>
</evidence>
<dbReference type="AlphaFoldDB" id="A0A444J258"/>
<organism evidence="8 9">
    <name type="scientific">Candidatus Electrothrix aarhusensis</name>
    <dbReference type="NCBI Taxonomy" id="1859131"/>
    <lineage>
        <taxon>Bacteria</taxon>
        <taxon>Pseudomonadati</taxon>
        <taxon>Thermodesulfobacteriota</taxon>
        <taxon>Desulfobulbia</taxon>
        <taxon>Desulfobulbales</taxon>
        <taxon>Desulfobulbaceae</taxon>
        <taxon>Candidatus Electrothrix</taxon>
    </lineage>
</organism>
<comment type="cofactor">
    <cofactor evidence="1">
        <name>[4Fe-4S] cluster</name>
        <dbReference type="ChEBI" id="CHEBI:49883"/>
    </cofactor>
</comment>
<proteinExistence type="predicted"/>
<evidence type="ECO:0000256" key="5">
    <source>
        <dbReference type="ARBA" id="ARBA00023014"/>
    </source>
</evidence>
<dbReference type="SFLD" id="SFLDS00029">
    <property type="entry name" value="Radical_SAM"/>
    <property type="match status" value="1"/>
</dbReference>
<gene>
    <name evidence="8" type="ORF">H206_02309</name>
</gene>
<dbReference type="GO" id="GO:0051539">
    <property type="term" value="F:4 iron, 4 sulfur cluster binding"/>
    <property type="evidence" value="ECO:0007669"/>
    <property type="project" value="UniProtKB-KW"/>
</dbReference>
<dbReference type="InterPro" id="IPR051198">
    <property type="entry name" value="BchE-like"/>
</dbReference>
<dbReference type="InterPro" id="IPR007197">
    <property type="entry name" value="rSAM"/>
</dbReference>
<keyword evidence="9" id="KW-1185">Reference proteome</keyword>
<dbReference type="InterPro" id="IPR006638">
    <property type="entry name" value="Elp3/MiaA/NifB-like_rSAM"/>
</dbReference>
<sequence>MRVTFLNPPFLKNFSRPQRSPAVTKSGTLYYPMWLAYAAGYTEAGGHAIDFIDAPAASISEDVVIERIKKNGSRLVVVETSTPSIYNDVNFSGKLKEKLGREGEEVFVVLVGTHVSALPEESLRLNTAVDAVARGEFDATVRELADALEAGQELESVAGLWIRKGEKGEKGDEILHTGERAPLADIDQLPFVSSVYKKFLDPHHYFNPNALFPMVTITTSRGCPHRCFFCVYPQTMMGHKLRNRSVDNVVDELEYIIANFPEVKAIFFEDDTFPANKKRCIAICEEMIRRNIKISWTANARVDLDQETMLVMKKAGCRCLCVGFESGNQQLLDTMKKGITLEQSRTFMEAARKTGILIHGCFMVGLPGETRDTMQETLDLAISLQPDAIQVYPVMVYPGTEAYAWYKQKNLITSKDFSQWLTPSGLHNTVIQGENLSAEELVRFCDSARKKFYLRPGYILYKFIQMIRHPTEIRRTFKSVRTFAKYLFFGSDVQKESLVQDS</sequence>
<evidence type="ECO:0000256" key="3">
    <source>
        <dbReference type="ARBA" id="ARBA00022723"/>
    </source>
</evidence>
<evidence type="ECO:0000313" key="8">
    <source>
        <dbReference type="EMBL" id="RWX47241.1"/>
    </source>
</evidence>
<keyword evidence="4" id="KW-0408">Iron</keyword>
<evidence type="ECO:0000259" key="6">
    <source>
        <dbReference type="PROSITE" id="PS51332"/>
    </source>
</evidence>
<dbReference type="GO" id="GO:0031419">
    <property type="term" value="F:cobalamin binding"/>
    <property type="evidence" value="ECO:0007669"/>
    <property type="project" value="InterPro"/>
</dbReference>
<evidence type="ECO:0000313" key="9">
    <source>
        <dbReference type="Proteomes" id="UP000287853"/>
    </source>
</evidence>
<dbReference type="PROSITE" id="PS51918">
    <property type="entry name" value="RADICAL_SAM"/>
    <property type="match status" value="1"/>
</dbReference>
<dbReference type="SFLD" id="SFLDG01082">
    <property type="entry name" value="B12-binding_domain_containing"/>
    <property type="match status" value="1"/>
</dbReference>
<name>A0A444J258_9BACT</name>
<dbReference type="Proteomes" id="UP000287853">
    <property type="component" value="Unassembled WGS sequence"/>
</dbReference>
<dbReference type="GO" id="GO:0005829">
    <property type="term" value="C:cytosol"/>
    <property type="evidence" value="ECO:0007669"/>
    <property type="project" value="TreeGrafter"/>
</dbReference>
<dbReference type="Gene3D" id="3.40.50.280">
    <property type="entry name" value="Cobalamin-binding domain"/>
    <property type="match status" value="1"/>
</dbReference>
<dbReference type="GO" id="GO:0046872">
    <property type="term" value="F:metal ion binding"/>
    <property type="evidence" value="ECO:0007669"/>
    <property type="project" value="UniProtKB-KW"/>
</dbReference>
<dbReference type="InterPro" id="IPR034466">
    <property type="entry name" value="Methyltransferase_Class_B"/>
</dbReference>
<dbReference type="InterPro" id="IPR023404">
    <property type="entry name" value="rSAM_horseshoe"/>
</dbReference>
<dbReference type="CDD" id="cd01335">
    <property type="entry name" value="Radical_SAM"/>
    <property type="match status" value="1"/>
</dbReference>
<dbReference type="SMART" id="SM00729">
    <property type="entry name" value="Elp3"/>
    <property type="match status" value="1"/>
</dbReference>
<reference evidence="8 9" key="1">
    <citation type="submission" date="2017-01" db="EMBL/GenBank/DDBJ databases">
        <title>The cable genome- insights into the physiology and evolution of filamentous bacteria capable of sulfide oxidation via long distance electron transfer.</title>
        <authorList>
            <person name="Schreiber L."/>
            <person name="Bjerg J.T."/>
            <person name="Boggild A."/>
            <person name="Van De Vossenberg J."/>
            <person name="Meysman F."/>
            <person name="Nielsen L.P."/>
            <person name="Schramm A."/>
            <person name="Kjeldsen K.U."/>
        </authorList>
    </citation>
    <scope>NUCLEOTIDE SEQUENCE [LARGE SCALE GENOMIC DNA]</scope>
    <source>
        <strain evidence="8">MCF</strain>
    </source>
</reference>
<dbReference type="SUPFAM" id="SSF102114">
    <property type="entry name" value="Radical SAM enzymes"/>
    <property type="match status" value="1"/>
</dbReference>
<feature type="domain" description="Radical SAM core" evidence="7">
    <location>
        <begin position="209"/>
        <end position="434"/>
    </location>
</feature>
<dbReference type="Gene3D" id="3.80.30.20">
    <property type="entry name" value="tm_1862 like domain"/>
    <property type="match status" value="1"/>
</dbReference>
<dbReference type="GO" id="GO:0003824">
    <property type="term" value="F:catalytic activity"/>
    <property type="evidence" value="ECO:0007669"/>
    <property type="project" value="InterPro"/>
</dbReference>
<dbReference type="EMBL" id="MTKO01000039">
    <property type="protein sequence ID" value="RWX47241.1"/>
    <property type="molecule type" value="Genomic_DNA"/>
</dbReference>
<dbReference type="Pfam" id="PF04055">
    <property type="entry name" value="Radical_SAM"/>
    <property type="match status" value="1"/>
</dbReference>
<dbReference type="Pfam" id="PF02310">
    <property type="entry name" value="B12-binding"/>
    <property type="match status" value="1"/>
</dbReference>
<accession>A0A444J258</accession>
<keyword evidence="5" id="KW-0411">Iron-sulfur</keyword>